<evidence type="ECO:0000256" key="2">
    <source>
        <dbReference type="SAM" id="Phobius"/>
    </source>
</evidence>
<name>A0A6J6WC31_9ZZZZ</name>
<proteinExistence type="predicted"/>
<accession>A0A6J6WC31</accession>
<evidence type="ECO:0000256" key="1">
    <source>
        <dbReference type="SAM" id="MobiDB-lite"/>
    </source>
</evidence>
<feature type="domain" description="DUF2510" evidence="3">
    <location>
        <begin position="8"/>
        <end position="37"/>
    </location>
</feature>
<dbReference type="InterPro" id="IPR018929">
    <property type="entry name" value="DUF2510"/>
</dbReference>
<gene>
    <name evidence="4" type="ORF">UFOPK2938_00728</name>
</gene>
<reference evidence="4" key="1">
    <citation type="submission" date="2020-05" db="EMBL/GenBank/DDBJ databases">
        <authorList>
            <person name="Chiriac C."/>
            <person name="Salcher M."/>
            <person name="Ghai R."/>
            <person name="Kavagutti S V."/>
        </authorList>
    </citation>
    <scope>NUCLEOTIDE SEQUENCE</scope>
</reference>
<dbReference type="EMBL" id="CAEZZX010000136">
    <property type="protein sequence ID" value="CAB4781055.1"/>
    <property type="molecule type" value="Genomic_DNA"/>
</dbReference>
<dbReference type="AlphaFoldDB" id="A0A6J6WC31"/>
<feature type="compositionally biased region" description="Pro residues" evidence="1">
    <location>
        <begin position="51"/>
        <end position="79"/>
    </location>
</feature>
<feature type="transmembrane region" description="Helical" evidence="2">
    <location>
        <begin position="96"/>
        <end position="114"/>
    </location>
</feature>
<dbReference type="Pfam" id="PF10708">
    <property type="entry name" value="DUF2510"/>
    <property type="match status" value="1"/>
</dbReference>
<organism evidence="4">
    <name type="scientific">freshwater metagenome</name>
    <dbReference type="NCBI Taxonomy" id="449393"/>
    <lineage>
        <taxon>unclassified sequences</taxon>
        <taxon>metagenomes</taxon>
        <taxon>ecological metagenomes</taxon>
    </lineage>
</organism>
<keyword evidence="2" id="KW-1133">Transmembrane helix</keyword>
<protein>
    <submittedName>
        <fullName evidence="4">Unannotated protein</fullName>
    </submittedName>
</protein>
<evidence type="ECO:0000313" key="4">
    <source>
        <dbReference type="EMBL" id="CAB4781055.1"/>
    </source>
</evidence>
<sequence length="117" mass="12045">MGDYTPIAGWYEAPDNPALIEYWDGTKWTGHQAAPEPELQSVGAQATPTPMTAPAPAAAPNPFAPADPATLPPPVPQTPEAPASAGKKKFSLNGRLIGLIGGIVVLIVAVALILTKI</sequence>
<keyword evidence="2" id="KW-0472">Membrane</keyword>
<keyword evidence="2" id="KW-0812">Transmembrane</keyword>
<evidence type="ECO:0000259" key="3">
    <source>
        <dbReference type="Pfam" id="PF10708"/>
    </source>
</evidence>
<feature type="region of interest" description="Disordered" evidence="1">
    <location>
        <begin position="29"/>
        <end position="86"/>
    </location>
</feature>